<dbReference type="STRING" id="1045558.SAMN05216175_105208"/>
<gene>
    <name evidence="4" type="ORF">SAMN05216175_105208</name>
</gene>
<sequence>MILYDYCRSSAAYRVRIALNLKSLAYEQRAVNLVSGEHREDAHVQRNEQALVPVLEDNGMQLSQSLAICEYLDEAYPETYSLLLGTPLERANQRAFALAVACDIHPVNNLRVLQYLVGEMGVDAEKKMQWYHHWIHTTFRALEAKLQKRKTPSAFCCAEQVTIADICLVPQVFNANRFAVDMTNYPLIKAINARCLEMEAFAKAHPDLQPGA</sequence>
<evidence type="ECO:0000256" key="1">
    <source>
        <dbReference type="ARBA" id="ARBA00010007"/>
    </source>
</evidence>
<dbReference type="Gene3D" id="1.20.1050.10">
    <property type="match status" value="1"/>
</dbReference>
<dbReference type="GO" id="GO:0006559">
    <property type="term" value="P:L-phenylalanine catabolic process"/>
    <property type="evidence" value="ECO:0007669"/>
    <property type="project" value="TreeGrafter"/>
</dbReference>
<protein>
    <submittedName>
        <fullName evidence="4">Maleylacetoacetate isomerase/maleylpyruvate isomerase</fullName>
    </submittedName>
</protein>
<proteinExistence type="inferred from homology"/>
<keyword evidence="4" id="KW-0413">Isomerase</keyword>
<dbReference type="InterPro" id="IPR040079">
    <property type="entry name" value="Glutathione_S-Trfase"/>
</dbReference>
<dbReference type="SUPFAM" id="SSF47616">
    <property type="entry name" value="GST C-terminal domain-like"/>
    <property type="match status" value="1"/>
</dbReference>
<accession>A0A1I2QX22</accession>
<keyword evidence="4" id="KW-0670">Pyruvate</keyword>
<dbReference type="Pfam" id="PF02798">
    <property type="entry name" value="GST_N"/>
    <property type="match status" value="1"/>
</dbReference>
<dbReference type="Gene3D" id="3.40.30.10">
    <property type="entry name" value="Glutaredoxin"/>
    <property type="match status" value="1"/>
</dbReference>
<evidence type="ECO:0000313" key="5">
    <source>
        <dbReference type="Proteomes" id="UP000198623"/>
    </source>
</evidence>
<dbReference type="InterPro" id="IPR005955">
    <property type="entry name" value="GST_Zeta"/>
</dbReference>
<keyword evidence="5" id="KW-1185">Reference proteome</keyword>
<dbReference type="PROSITE" id="PS50404">
    <property type="entry name" value="GST_NTER"/>
    <property type="match status" value="1"/>
</dbReference>
<dbReference type="InterPro" id="IPR010987">
    <property type="entry name" value="Glutathione-S-Trfase_C-like"/>
</dbReference>
<name>A0A1I2QX22_9GAMM</name>
<dbReference type="InterPro" id="IPR036282">
    <property type="entry name" value="Glutathione-S-Trfase_C_sf"/>
</dbReference>
<evidence type="ECO:0000259" key="2">
    <source>
        <dbReference type="PROSITE" id="PS50404"/>
    </source>
</evidence>
<dbReference type="RefSeq" id="WP_090727333.1">
    <property type="nucleotide sequence ID" value="NZ_FOOU01000005.1"/>
</dbReference>
<dbReference type="InterPro" id="IPR034330">
    <property type="entry name" value="GST_Zeta_C"/>
</dbReference>
<dbReference type="GO" id="GO:0006749">
    <property type="term" value="P:glutathione metabolic process"/>
    <property type="evidence" value="ECO:0007669"/>
    <property type="project" value="TreeGrafter"/>
</dbReference>
<dbReference type="PANTHER" id="PTHR42673">
    <property type="entry name" value="MALEYLACETOACETATE ISOMERASE"/>
    <property type="match status" value="1"/>
</dbReference>
<feature type="domain" description="GST N-terminal" evidence="2">
    <location>
        <begin position="1"/>
        <end position="80"/>
    </location>
</feature>
<dbReference type="PROSITE" id="PS50405">
    <property type="entry name" value="GST_CTER"/>
    <property type="match status" value="1"/>
</dbReference>
<dbReference type="Proteomes" id="UP000198623">
    <property type="component" value="Unassembled WGS sequence"/>
</dbReference>
<dbReference type="FunFam" id="1.20.1050.10:FF:000017">
    <property type="entry name" value="Maleylacetoacetate isomerase"/>
    <property type="match status" value="1"/>
</dbReference>
<dbReference type="SFLD" id="SFLDS00019">
    <property type="entry name" value="Glutathione_Transferase_(cytos"/>
    <property type="match status" value="1"/>
</dbReference>
<comment type="similarity">
    <text evidence="1">Belongs to the GST superfamily. Zeta family.</text>
</comment>
<dbReference type="CDD" id="cd03191">
    <property type="entry name" value="GST_C_Zeta"/>
    <property type="match status" value="1"/>
</dbReference>
<dbReference type="SFLD" id="SFLDG00358">
    <property type="entry name" value="Main_(cytGST)"/>
    <property type="match status" value="1"/>
</dbReference>
<dbReference type="AlphaFoldDB" id="A0A1I2QX22"/>
<dbReference type="NCBIfam" id="TIGR01262">
    <property type="entry name" value="maiA"/>
    <property type="match status" value="1"/>
</dbReference>
<dbReference type="CDD" id="cd03042">
    <property type="entry name" value="GST_N_Zeta"/>
    <property type="match status" value="1"/>
</dbReference>
<dbReference type="SUPFAM" id="SSF52833">
    <property type="entry name" value="Thioredoxin-like"/>
    <property type="match status" value="1"/>
</dbReference>
<evidence type="ECO:0000259" key="3">
    <source>
        <dbReference type="PROSITE" id="PS50405"/>
    </source>
</evidence>
<organism evidence="4 5">
    <name type="scientific">Neptunomonas qingdaonensis</name>
    <dbReference type="NCBI Taxonomy" id="1045558"/>
    <lineage>
        <taxon>Bacteria</taxon>
        <taxon>Pseudomonadati</taxon>
        <taxon>Pseudomonadota</taxon>
        <taxon>Gammaproteobacteria</taxon>
        <taxon>Oceanospirillales</taxon>
        <taxon>Oceanospirillaceae</taxon>
        <taxon>Neptunomonas</taxon>
    </lineage>
</organism>
<dbReference type="InterPro" id="IPR034333">
    <property type="entry name" value="GST_Zeta_N"/>
</dbReference>
<dbReference type="InterPro" id="IPR036249">
    <property type="entry name" value="Thioredoxin-like_sf"/>
</dbReference>
<dbReference type="EMBL" id="FOOU01000005">
    <property type="protein sequence ID" value="SFG32924.1"/>
    <property type="molecule type" value="Genomic_DNA"/>
</dbReference>
<feature type="domain" description="GST C-terminal" evidence="3">
    <location>
        <begin position="86"/>
        <end position="212"/>
    </location>
</feature>
<dbReference type="OrthoDB" id="509852at2"/>
<dbReference type="GO" id="GO:0004364">
    <property type="term" value="F:glutathione transferase activity"/>
    <property type="evidence" value="ECO:0007669"/>
    <property type="project" value="TreeGrafter"/>
</dbReference>
<reference evidence="5" key="1">
    <citation type="submission" date="2016-10" db="EMBL/GenBank/DDBJ databases">
        <authorList>
            <person name="Varghese N."/>
            <person name="Submissions S."/>
        </authorList>
    </citation>
    <scope>NUCLEOTIDE SEQUENCE [LARGE SCALE GENOMIC DNA]</scope>
    <source>
        <strain evidence="5">CGMCC 1.10971</strain>
    </source>
</reference>
<dbReference type="GO" id="GO:0005737">
    <property type="term" value="C:cytoplasm"/>
    <property type="evidence" value="ECO:0007669"/>
    <property type="project" value="InterPro"/>
</dbReference>
<dbReference type="PANTHER" id="PTHR42673:SF21">
    <property type="entry name" value="GLUTATHIONE S-TRANSFERASE YFCF"/>
    <property type="match status" value="1"/>
</dbReference>
<dbReference type="GO" id="GO:0016034">
    <property type="term" value="F:maleylacetoacetate isomerase activity"/>
    <property type="evidence" value="ECO:0007669"/>
    <property type="project" value="TreeGrafter"/>
</dbReference>
<dbReference type="InterPro" id="IPR004045">
    <property type="entry name" value="Glutathione_S-Trfase_N"/>
</dbReference>
<evidence type="ECO:0000313" key="4">
    <source>
        <dbReference type="EMBL" id="SFG32924.1"/>
    </source>
</evidence>